<proteinExistence type="predicted"/>
<dbReference type="PANTHER" id="PTHR36974:SF1">
    <property type="entry name" value="DOXX FAMILY MEMBRANE PROTEIN"/>
    <property type="match status" value="1"/>
</dbReference>
<dbReference type="Proteomes" id="UP000636110">
    <property type="component" value="Unassembled WGS sequence"/>
</dbReference>
<feature type="transmembrane region" description="Helical" evidence="1">
    <location>
        <begin position="7"/>
        <end position="25"/>
    </location>
</feature>
<organism evidence="2 3">
    <name type="scientific">Pedobacter gandavensis</name>
    <dbReference type="NCBI Taxonomy" id="2679963"/>
    <lineage>
        <taxon>Bacteria</taxon>
        <taxon>Pseudomonadati</taxon>
        <taxon>Bacteroidota</taxon>
        <taxon>Sphingobacteriia</taxon>
        <taxon>Sphingobacteriales</taxon>
        <taxon>Sphingobacteriaceae</taxon>
        <taxon>Pedobacter</taxon>
    </lineage>
</organism>
<accession>A0ABR6ERX6</accession>
<gene>
    <name evidence="2" type="ORF">GM920_03680</name>
</gene>
<keyword evidence="3" id="KW-1185">Reference proteome</keyword>
<reference evidence="2 3" key="1">
    <citation type="submission" date="2019-11" db="EMBL/GenBank/DDBJ databases">
        <title>Description of Pedobacter sp. LMG 31462T.</title>
        <authorList>
            <person name="Carlier A."/>
            <person name="Qi S."/>
            <person name="Vandamme P."/>
        </authorList>
    </citation>
    <scope>NUCLEOTIDE SEQUENCE [LARGE SCALE GENOMIC DNA]</scope>
    <source>
        <strain evidence="2 3">LMG 31462</strain>
    </source>
</reference>
<keyword evidence="1" id="KW-0812">Transmembrane</keyword>
<keyword evidence="1" id="KW-0472">Membrane</keyword>
<comment type="caution">
    <text evidence="2">The sequence shown here is derived from an EMBL/GenBank/DDBJ whole genome shotgun (WGS) entry which is preliminary data.</text>
</comment>
<evidence type="ECO:0008006" key="4">
    <source>
        <dbReference type="Google" id="ProtNLM"/>
    </source>
</evidence>
<evidence type="ECO:0000313" key="2">
    <source>
        <dbReference type="EMBL" id="MBB2148007.1"/>
    </source>
</evidence>
<name>A0ABR6ERX6_9SPHI</name>
<dbReference type="RefSeq" id="WP_182953516.1">
    <property type="nucleotide sequence ID" value="NZ_WNXC01000001.1"/>
</dbReference>
<evidence type="ECO:0000313" key="3">
    <source>
        <dbReference type="Proteomes" id="UP000636110"/>
    </source>
</evidence>
<feature type="transmembrane region" description="Helical" evidence="1">
    <location>
        <begin position="66"/>
        <end position="84"/>
    </location>
</feature>
<protein>
    <recommendedName>
        <fullName evidence="4">DoxX family membrane protein</fullName>
    </recommendedName>
</protein>
<feature type="transmembrane region" description="Helical" evidence="1">
    <location>
        <begin position="96"/>
        <end position="116"/>
    </location>
</feature>
<sequence>MSKTKLYLTWLFGIFMLAAGINHLVKPAFYNPFIPAWMPSLAVNYIVGLLEASIGLGLLLPKFRRAAAIANLILMLFFLPFHLADVFKSHPAIGSHLLAYIRLPIQFLLIYWAWVITPKTN</sequence>
<dbReference type="EMBL" id="WNXC01000001">
    <property type="protein sequence ID" value="MBB2148007.1"/>
    <property type="molecule type" value="Genomic_DNA"/>
</dbReference>
<feature type="transmembrane region" description="Helical" evidence="1">
    <location>
        <begin position="37"/>
        <end position="59"/>
    </location>
</feature>
<dbReference type="PANTHER" id="PTHR36974">
    <property type="entry name" value="MEMBRANE PROTEIN-RELATED"/>
    <property type="match status" value="1"/>
</dbReference>
<evidence type="ECO:0000256" key="1">
    <source>
        <dbReference type="SAM" id="Phobius"/>
    </source>
</evidence>
<keyword evidence="1" id="KW-1133">Transmembrane helix</keyword>